<evidence type="ECO:0000313" key="2">
    <source>
        <dbReference type="EMBL" id="PAA70252.1"/>
    </source>
</evidence>
<organism evidence="2 3">
    <name type="scientific">Macrostomum lignano</name>
    <dbReference type="NCBI Taxonomy" id="282301"/>
    <lineage>
        <taxon>Eukaryota</taxon>
        <taxon>Metazoa</taxon>
        <taxon>Spiralia</taxon>
        <taxon>Lophotrochozoa</taxon>
        <taxon>Platyhelminthes</taxon>
        <taxon>Rhabditophora</taxon>
        <taxon>Macrostomorpha</taxon>
        <taxon>Macrostomida</taxon>
        <taxon>Macrostomidae</taxon>
        <taxon>Macrostomum</taxon>
    </lineage>
</organism>
<proteinExistence type="predicted"/>
<comment type="caution">
    <text evidence="2">The sequence shown here is derived from an EMBL/GenBank/DDBJ whole genome shotgun (WGS) entry which is preliminary data.</text>
</comment>
<dbReference type="EMBL" id="NIVC01001255">
    <property type="protein sequence ID" value="PAA70252.1"/>
    <property type="molecule type" value="Genomic_DNA"/>
</dbReference>
<dbReference type="AlphaFoldDB" id="A0A267FB61"/>
<sequence length="211" mass="23496">MAGVDASTSRMKRNAEQQHRVSKRSFSLGIVSWQATSDSNSQSDQRQSLEEQQLQHHILRRVVRSAAQQLLCQQIDFHYKLVNKSLDGLACYHLYSVLLESVHLCADQSVTMTALSGDQKTNTTKASNQSGLPVRVLSARPLQQQQQQQQNLQRHQTTICIFSRPSAIGSRIPVPIRRLPAASTAKTGIADRRKAKLIATEQNPGRNATSK</sequence>
<dbReference type="Proteomes" id="UP000215902">
    <property type="component" value="Unassembled WGS sequence"/>
</dbReference>
<keyword evidence="3" id="KW-1185">Reference proteome</keyword>
<gene>
    <name evidence="2" type="ORF">BOX15_Mlig004568g2</name>
</gene>
<evidence type="ECO:0000256" key="1">
    <source>
        <dbReference type="SAM" id="MobiDB-lite"/>
    </source>
</evidence>
<accession>A0A267FB61</accession>
<feature type="region of interest" description="Disordered" evidence="1">
    <location>
        <begin position="1"/>
        <end position="23"/>
    </location>
</feature>
<evidence type="ECO:0000313" key="3">
    <source>
        <dbReference type="Proteomes" id="UP000215902"/>
    </source>
</evidence>
<reference evidence="2 3" key="1">
    <citation type="submission" date="2017-06" db="EMBL/GenBank/DDBJ databases">
        <title>A platform for efficient transgenesis in Macrostomum lignano, a flatworm model organism for stem cell research.</title>
        <authorList>
            <person name="Berezikov E."/>
        </authorList>
    </citation>
    <scope>NUCLEOTIDE SEQUENCE [LARGE SCALE GENOMIC DNA]</scope>
    <source>
        <strain evidence="2">DV1</strain>
        <tissue evidence="2">Whole organism</tissue>
    </source>
</reference>
<protein>
    <submittedName>
        <fullName evidence="2">Uncharacterized protein</fullName>
    </submittedName>
</protein>
<name>A0A267FB61_9PLAT</name>